<gene>
    <name evidence="2" type="ORF">A9404_00420</name>
</gene>
<name>A0A191ZK04_9GAMM</name>
<dbReference type="Proteomes" id="UP000078596">
    <property type="component" value="Chromosome"/>
</dbReference>
<sequence>MSPAQIDALLAAHRAAEGAGHGQKAAIYRRTAESLGMSLSTLHRHLGSIALRNPRKRRIDAGGCTLDRAEAELIAATIAESARKNGKRLYSVADAVDVLRANGMLRAEFVDTATGEVRPLSLSAIRTGMRRHGLHPDQINAPAPAVQLASLHPNHVWQIDASLCVLYYLNNGMHRGKGQRESGLQVMAQEVFYKNKPKNLARIAADRVWSYEITDHATGWIYVEYVLGAESGQNLQSVLINAMQERSAGQDGVSGDVLHGVPDILFMDPGSANTASSTRNLCRALGIRMIAHAPGNARATGQVENARNIIERKFEAALKFQTVDSLEEINRLAAKWRAHFNATAVHSRHGKTRTAYWLGITAAQLIKAPSVDVCRELAVADPEKRKVNPFLRISFRGAEYDVSSVPGVQVGENLLVTRNPWRADAAQIVLIDEAGRDVFHVVPRVEKTDAGFAVNAPVIGESYRRHADTPAQQTAARLEQIITGTENVEDAAEARKAIAKGRTLPFGGRLDPFKHIDDADMPTFLPKRGTAHGLNKPRVTEPPLSHTEAALTLKARLPGWSAAHYQHIVQLYPEGVPAEDVDHLHADLLARFHGAPGELKLVGGRA</sequence>
<dbReference type="InterPro" id="IPR001584">
    <property type="entry name" value="Integrase_cat-core"/>
</dbReference>
<dbReference type="GO" id="GO:0003676">
    <property type="term" value="F:nucleic acid binding"/>
    <property type="evidence" value="ECO:0007669"/>
    <property type="project" value="InterPro"/>
</dbReference>
<dbReference type="GO" id="GO:0015074">
    <property type="term" value="P:DNA integration"/>
    <property type="evidence" value="ECO:0007669"/>
    <property type="project" value="InterPro"/>
</dbReference>
<accession>A0A191ZK04</accession>
<organism evidence="2 3">
    <name type="scientific">Halothiobacillus diazotrophicus</name>
    <dbReference type="NCBI Taxonomy" id="1860122"/>
    <lineage>
        <taxon>Bacteria</taxon>
        <taxon>Pseudomonadati</taxon>
        <taxon>Pseudomonadota</taxon>
        <taxon>Gammaproteobacteria</taxon>
        <taxon>Chromatiales</taxon>
        <taxon>Halothiobacillaceae</taxon>
        <taxon>Halothiobacillus</taxon>
    </lineage>
</organism>
<dbReference type="AlphaFoldDB" id="A0A191ZK04"/>
<keyword evidence="3" id="KW-1185">Reference proteome</keyword>
<dbReference type="EMBL" id="CP016027">
    <property type="protein sequence ID" value="ANJ68177.1"/>
    <property type="molecule type" value="Genomic_DNA"/>
</dbReference>
<dbReference type="Gene3D" id="3.30.420.10">
    <property type="entry name" value="Ribonuclease H-like superfamily/Ribonuclease H"/>
    <property type="match status" value="1"/>
</dbReference>
<feature type="domain" description="Integrase catalytic" evidence="1">
    <location>
        <begin position="149"/>
        <end position="361"/>
    </location>
</feature>
<proteinExistence type="predicted"/>
<dbReference type="PANTHER" id="PTHR35004:SF7">
    <property type="entry name" value="INTEGRASE PROTEIN"/>
    <property type="match status" value="1"/>
</dbReference>
<evidence type="ECO:0000313" key="2">
    <source>
        <dbReference type="EMBL" id="ANJ68177.1"/>
    </source>
</evidence>
<evidence type="ECO:0000259" key="1">
    <source>
        <dbReference type="PROSITE" id="PS50994"/>
    </source>
</evidence>
<reference evidence="2 3" key="1">
    <citation type="submission" date="2016-06" db="EMBL/GenBank/DDBJ databases">
        <title>Insight into the functional genes involving in sulfur oxidation in Pearl River water.</title>
        <authorList>
            <person name="Luo J."/>
            <person name="Tan X."/>
            <person name="Lin W."/>
        </authorList>
    </citation>
    <scope>NUCLEOTIDE SEQUENCE [LARGE SCALE GENOMIC DNA]</scope>
    <source>
        <strain evidence="2 3">LS2</strain>
    </source>
</reference>
<dbReference type="PANTHER" id="PTHR35004">
    <property type="entry name" value="TRANSPOSASE RV3428C-RELATED"/>
    <property type="match status" value="1"/>
</dbReference>
<dbReference type="STRING" id="1860122.A9404_00420"/>
<evidence type="ECO:0000313" key="3">
    <source>
        <dbReference type="Proteomes" id="UP000078596"/>
    </source>
</evidence>
<dbReference type="InterPro" id="IPR012337">
    <property type="entry name" value="RNaseH-like_sf"/>
</dbReference>
<protein>
    <submittedName>
        <fullName evidence="2">Integrase</fullName>
    </submittedName>
</protein>
<dbReference type="SUPFAM" id="SSF53098">
    <property type="entry name" value="Ribonuclease H-like"/>
    <property type="match status" value="1"/>
</dbReference>
<dbReference type="KEGG" id="haz:A9404_00420"/>
<dbReference type="PROSITE" id="PS50994">
    <property type="entry name" value="INTEGRASE"/>
    <property type="match status" value="1"/>
</dbReference>
<dbReference type="InterPro" id="IPR036397">
    <property type="entry name" value="RNaseH_sf"/>
</dbReference>